<feature type="region of interest" description="Disordered" evidence="1">
    <location>
        <begin position="67"/>
        <end position="110"/>
    </location>
</feature>
<gene>
    <name evidence="2" type="ordered locus">Ppro_1888</name>
</gene>
<evidence type="ECO:0000313" key="2">
    <source>
        <dbReference type="EMBL" id="ABK99498.1"/>
    </source>
</evidence>
<dbReference type="RefSeq" id="WP_011735774.1">
    <property type="nucleotide sequence ID" value="NC_008609.1"/>
</dbReference>
<reference evidence="2 3" key="1">
    <citation type="submission" date="2006-10" db="EMBL/GenBank/DDBJ databases">
        <title>Complete sequence of chromosome of Pelobacter propionicus DSM 2379.</title>
        <authorList>
            <consortium name="US DOE Joint Genome Institute"/>
            <person name="Copeland A."/>
            <person name="Lucas S."/>
            <person name="Lapidus A."/>
            <person name="Barry K."/>
            <person name="Detter J.C."/>
            <person name="Glavina del Rio T."/>
            <person name="Hammon N."/>
            <person name="Israni S."/>
            <person name="Dalin E."/>
            <person name="Tice H."/>
            <person name="Pitluck S."/>
            <person name="Saunders E."/>
            <person name="Brettin T."/>
            <person name="Bruce D."/>
            <person name="Han C."/>
            <person name="Tapia R."/>
            <person name="Schmutz J."/>
            <person name="Larimer F."/>
            <person name="Land M."/>
            <person name="Hauser L."/>
            <person name="Kyrpides N."/>
            <person name="Kim E."/>
            <person name="Lovley D."/>
            <person name="Richardson P."/>
        </authorList>
    </citation>
    <scope>NUCLEOTIDE SEQUENCE [LARGE SCALE GENOMIC DNA]</scope>
    <source>
        <strain evidence="3">DSM 2379 / NBRC 103807 / OttBd1</strain>
    </source>
</reference>
<proteinExistence type="predicted"/>
<dbReference type="STRING" id="338966.Ppro_1888"/>
<dbReference type="OrthoDB" id="9807558at2"/>
<accession>A1AQ78</accession>
<dbReference type="KEGG" id="ppd:Ppro_1888"/>
<dbReference type="EMBL" id="CP000482">
    <property type="protein sequence ID" value="ABK99498.1"/>
    <property type="molecule type" value="Genomic_DNA"/>
</dbReference>
<dbReference type="Proteomes" id="UP000006732">
    <property type="component" value="Chromosome"/>
</dbReference>
<feature type="compositionally biased region" description="Basic and acidic residues" evidence="1">
    <location>
        <begin position="68"/>
        <end position="80"/>
    </location>
</feature>
<keyword evidence="3" id="KW-1185">Reference proteome</keyword>
<feature type="compositionally biased region" description="Polar residues" evidence="1">
    <location>
        <begin position="83"/>
        <end position="92"/>
    </location>
</feature>
<dbReference type="AlphaFoldDB" id="A1AQ78"/>
<evidence type="ECO:0000256" key="1">
    <source>
        <dbReference type="SAM" id="MobiDB-lite"/>
    </source>
</evidence>
<dbReference type="HOGENOM" id="CLU_2013087_0_0_7"/>
<evidence type="ECO:0000313" key="3">
    <source>
        <dbReference type="Proteomes" id="UP000006732"/>
    </source>
</evidence>
<protein>
    <submittedName>
        <fullName evidence="2">Uncharacterized protein</fullName>
    </submittedName>
</protein>
<organism evidence="2 3">
    <name type="scientific">Pelobacter propionicus (strain DSM 2379 / NBRC 103807 / OttBd1)</name>
    <dbReference type="NCBI Taxonomy" id="338966"/>
    <lineage>
        <taxon>Bacteria</taxon>
        <taxon>Pseudomonadati</taxon>
        <taxon>Thermodesulfobacteriota</taxon>
        <taxon>Desulfuromonadia</taxon>
        <taxon>Desulfuromonadales</taxon>
        <taxon>Desulfuromonadaceae</taxon>
        <taxon>Pelobacter</taxon>
    </lineage>
</organism>
<name>A1AQ78_PELPD</name>
<sequence>MIPNLQPQTIYAVHLRAPSSTGGKDWVGSVTSYGEIHTYWGRTNQINQHAAKLGNITALHKIISQKKNGKDRYQQVDEYHPQQGWQSQRDQTPSPSQAKAPPPVPAPVVDWVEAPPASIQWDF</sequence>